<evidence type="ECO:0000313" key="2">
    <source>
        <dbReference type="Proteomes" id="UP001055336"/>
    </source>
</evidence>
<dbReference type="EMBL" id="CP092488">
    <property type="protein sequence ID" value="UWI82303.1"/>
    <property type="molecule type" value="Genomic_DNA"/>
</dbReference>
<gene>
    <name evidence="1" type="ORF">MKK62_26420</name>
</gene>
<protein>
    <submittedName>
        <fullName evidence="1">Uncharacterized protein</fullName>
    </submittedName>
</protein>
<dbReference type="RefSeq" id="WP_260060442.1">
    <property type="nucleotide sequence ID" value="NZ_CP092488.2"/>
</dbReference>
<sequence length="41" mass="4397">MTIEIDVPDEVSAGTYRGTLLADGYPDIWLPVTLTVSSRGS</sequence>
<name>A0ABY5U6Y6_9MYCO</name>
<reference evidence="1" key="1">
    <citation type="submission" date="2022-08" db="EMBL/GenBank/DDBJ databases">
        <title>Whole genome sequencing of non-tuberculosis mycobacteria type-strains.</title>
        <authorList>
            <person name="Igarashi Y."/>
            <person name="Osugi A."/>
            <person name="Mitarai S."/>
        </authorList>
    </citation>
    <scope>NUCLEOTIDE SEQUENCE</scope>
    <source>
        <strain evidence="1">DSM 45127</strain>
    </source>
</reference>
<evidence type="ECO:0000313" key="1">
    <source>
        <dbReference type="EMBL" id="UWI82303.1"/>
    </source>
</evidence>
<proteinExistence type="predicted"/>
<accession>A0ABY5U6Y6</accession>
<keyword evidence="2" id="KW-1185">Reference proteome</keyword>
<dbReference type="Proteomes" id="UP001055336">
    <property type="component" value="Chromosome"/>
</dbReference>
<organism evidence="1 2">
    <name type="scientific">Mycobacterium paraterrae</name>
    <dbReference type="NCBI Taxonomy" id="577492"/>
    <lineage>
        <taxon>Bacteria</taxon>
        <taxon>Bacillati</taxon>
        <taxon>Actinomycetota</taxon>
        <taxon>Actinomycetes</taxon>
        <taxon>Mycobacteriales</taxon>
        <taxon>Mycobacteriaceae</taxon>
        <taxon>Mycobacterium</taxon>
    </lineage>
</organism>